<dbReference type="InterPro" id="IPR032675">
    <property type="entry name" value="LRR_dom_sf"/>
</dbReference>
<accession>A0A7E6FQ75</accession>
<evidence type="ECO:0000256" key="9">
    <source>
        <dbReference type="ARBA" id="ARBA00023157"/>
    </source>
</evidence>
<dbReference type="PRINTS" id="PR00249">
    <property type="entry name" value="GPCRSECRETIN"/>
</dbReference>
<evidence type="ECO:0000313" key="18">
    <source>
        <dbReference type="RefSeq" id="XP_036369758.1"/>
    </source>
</evidence>
<evidence type="ECO:0000256" key="7">
    <source>
        <dbReference type="ARBA" id="ARBA00022989"/>
    </source>
</evidence>
<dbReference type="SMART" id="SM00369">
    <property type="entry name" value="LRR_TYP"/>
    <property type="match status" value="10"/>
</dbReference>
<dbReference type="Pfam" id="PF00002">
    <property type="entry name" value="7tm_2"/>
    <property type="match status" value="1"/>
</dbReference>
<feature type="transmembrane region" description="Helical" evidence="13">
    <location>
        <begin position="763"/>
        <end position="789"/>
    </location>
</feature>
<dbReference type="FunFam" id="3.80.10.10:FF:001164">
    <property type="entry name" value="GH01279p"/>
    <property type="match status" value="1"/>
</dbReference>
<dbReference type="GO" id="GO:0007166">
    <property type="term" value="P:cell surface receptor signaling pathway"/>
    <property type="evidence" value="ECO:0007669"/>
    <property type="project" value="InterPro"/>
</dbReference>
<keyword evidence="12" id="KW-0393">Immunoglobulin domain</keyword>
<evidence type="ECO:0000259" key="15">
    <source>
        <dbReference type="PROSITE" id="PS50221"/>
    </source>
</evidence>
<evidence type="ECO:0000256" key="11">
    <source>
        <dbReference type="ARBA" id="ARBA00023180"/>
    </source>
</evidence>
<dbReference type="KEGG" id="osn:115224955"/>
<dbReference type="Gene3D" id="1.20.1070.10">
    <property type="entry name" value="Rhodopsin 7-helix transmembrane proteins"/>
    <property type="match status" value="1"/>
</dbReference>
<dbReference type="SMART" id="SM00303">
    <property type="entry name" value="GPS"/>
    <property type="match status" value="1"/>
</dbReference>
<sequence>MPSQRHQVMLTFVLILYMSLSFETRADSDISWMCIRNGSEWLNCTNRKLMSIPKFIPPKVKYINLYDNKISKIEKESFVNLHELKNLRLSNNRISNIEAIENLPSLVLLDLSYNDITNIKKGTFKDLCCLQELYLSNNKISIIKQGSFKNLGSLRTLFLYDNKISNIEHESFENLPELADLDLSCNKIFEIEQSTFVNVTSLEYLHLSCNKISNIDESTFKNLGSLKDLDLSYNQISNIEEITFKSLHSLRYLYLSHNQISIIEESTFETLHSLQDLDLFYNKISTIRQGTFENLYSLRTLNLGHNRIQKYEDGAFLFLPNIRRVDLSGNNDMMCGCHLPAVVNYTRNTYNTFVDVKGECFTDSGEETSILKYSQCINYTLFQKNLQCEGYSGRRCKYSEMTDCPGVEPVCQYKLSRNGVTLKFEKSCSTYSNCVEAMRNNSFKPNTWTKGTSTAACCTRNVCNKNDFMGTVEEFSTKLLNISQKSVYSKEDIVLAVNFLEEMMSLPPCASPNTTLFKVLFIINNIINVPEKNLVEVEQSHGIVSRILGIIEVIPEMSSLEEQELTVLYSNLGIGATKVEKDTFNGLTYAVSYGTNETEARNEIYNDSNSLEEDMMDYISLPKSLIRHLTEEELTTFSRISLFNMKEDKLYRVIQTSNNQTTTKVDSRIIAANIPNVNITNLDEPVTISFNVIDQEVTNPQCVYWDESSGQKPRWSTEGCNTSHDEPGKKVVCSCNHLTSFAVLMNVDQRSERIEGNAKNSQYLSIISNIGCIISFVCLILTVIIHAYFKNLWKLIASKILVNLCSSLAATYLTFLVGFQAYITERTAACKAVAALLHYFLLTSFLWMIVEAIHIYRGLFVFKTIRSSFIKKSSILVWSLPAVIVVITLAIRNTKNYIKIEQGFSLRL</sequence>
<comment type="similarity">
    <text evidence="2">Belongs to the G-protein coupled receptor 2 family. Adhesion G-protein coupled receptor (ADGR) subfamily.</text>
</comment>
<evidence type="ECO:0000256" key="8">
    <source>
        <dbReference type="ARBA" id="ARBA00023136"/>
    </source>
</evidence>
<dbReference type="SUPFAM" id="SSF81321">
    <property type="entry name" value="Family A G protein-coupled receptor-like"/>
    <property type="match status" value="1"/>
</dbReference>
<dbReference type="InterPro" id="IPR000203">
    <property type="entry name" value="GPS"/>
</dbReference>
<dbReference type="PANTHER" id="PTHR45930">
    <property type="entry name" value="G-PROTEIN COUPLED RECEPTOR 124-LIKE PROTEIN"/>
    <property type="match status" value="1"/>
</dbReference>
<dbReference type="InterPro" id="IPR000832">
    <property type="entry name" value="GPCR_2_secretin-like"/>
</dbReference>
<keyword evidence="5 14" id="KW-0732">Signal</keyword>
<dbReference type="SMART" id="SM00365">
    <property type="entry name" value="LRR_SD22"/>
    <property type="match status" value="8"/>
</dbReference>
<keyword evidence="8 13" id="KW-0472">Membrane</keyword>
<gene>
    <name evidence="18" type="primary">LOC115224955</name>
</gene>
<evidence type="ECO:0000256" key="10">
    <source>
        <dbReference type="ARBA" id="ARBA00023170"/>
    </source>
</evidence>
<feature type="transmembrane region" description="Helical" evidence="13">
    <location>
        <begin position="835"/>
        <end position="854"/>
    </location>
</feature>
<feature type="transmembrane region" description="Helical" evidence="13">
    <location>
        <begin position="875"/>
        <end position="891"/>
    </location>
</feature>
<dbReference type="GO" id="GO:0005886">
    <property type="term" value="C:plasma membrane"/>
    <property type="evidence" value="ECO:0007669"/>
    <property type="project" value="TreeGrafter"/>
</dbReference>
<reference evidence="18" key="1">
    <citation type="submission" date="2025-08" db="UniProtKB">
        <authorList>
            <consortium name="RefSeq"/>
        </authorList>
    </citation>
    <scope>IDENTIFICATION</scope>
</reference>
<dbReference type="RefSeq" id="XP_036369758.1">
    <property type="nucleotide sequence ID" value="XM_036513865.1"/>
</dbReference>
<feature type="transmembrane region" description="Helical" evidence="13">
    <location>
        <begin position="801"/>
        <end position="823"/>
    </location>
</feature>
<protein>
    <submittedName>
        <fullName evidence="18">Uncharacterized protein LOC115224955</fullName>
    </submittedName>
</protein>
<feature type="chain" id="PRO_5028835308" evidence="14">
    <location>
        <begin position="27"/>
        <end position="908"/>
    </location>
</feature>
<dbReference type="PROSITE" id="PS50221">
    <property type="entry name" value="GAIN_B"/>
    <property type="match status" value="1"/>
</dbReference>
<name>A0A7E6FQ75_9MOLL</name>
<evidence type="ECO:0000256" key="14">
    <source>
        <dbReference type="SAM" id="SignalP"/>
    </source>
</evidence>
<dbReference type="InterPro" id="IPR003591">
    <property type="entry name" value="Leu-rich_rpt_typical-subtyp"/>
</dbReference>
<dbReference type="Pfam" id="PF01825">
    <property type="entry name" value="GPS"/>
    <property type="match status" value="1"/>
</dbReference>
<keyword evidence="4 13" id="KW-0812">Transmembrane</keyword>
<dbReference type="PANTHER" id="PTHR45930:SF4">
    <property type="entry name" value="ADHESION G PROTEIN-COUPLED RECEPTOR A3"/>
    <property type="match status" value="1"/>
</dbReference>
<dbReference type="InterPro" id="IPR046338">
    <property type="entry name" value="GAIN_dom_sf"/>
</dbReference>
<evidence type="ECO:0000259" key="16">
    <source>
        <dbReference type="PROSITE" id="PS50261"/>
    </source>
</evidence>
<dbReference type="InterPro" id="IPR017981">
    <property type="entry name" value="GPCR_2-like_7TM"/>
</dbReference>
<keyword evidence="7 13" id="KW-1133">Transmembrane helix</keyword>
<evidence type="ECO:0000256" key="1">
    <source>
        <dbReference type="ARBA" id="ARBA00004141"/>
    </source>
</evidence>
<evidence type="ECO:0000256" key="4">
    <source>
        <dbReference type="ARBA" id="ARBA00022692"/>
    </source>
</evidence>
<dbReference type="InterPro" id="IPR057244">
    <property type="entry name" value="GAIN_B"/>
</dbReference>
<evidence type="ECO:0000313" key="17">
    <source>
        <dbReference type="Proteomes" id="UP000515154"/>
    </source>
</evidence>
<feature type="domain" description="G-protein coupled receptors family 2 profile 2" evidence="16">
    <location>
        <begin position="764"/>
        <end position="908"/>
    </location>
</feature>
<dbReference type="FunFam" id="3.80.10.10:FF:000770">
    <property type="entry name" value="Uncharacterized protein"/>
    <property type="match status" value="1"/>
</dbReference>
<evidence type="ECO:0000256" key="5">
    <source>
        <dbReference type="ARBA" id="ARBA00022729"/>
    </source>
</evidence>
<dbReference type="InterPro" id="IPR051963">
    <property type="entry name" value="Adhesion_GPCR_A"/>
</dbReference>
<keyword evidence="10" id="KW-0675">Receptor</keyword>
<comment type="subcellular location">
    <subcellularLocation>
        <location evidence="1">Membrane</location>
        <topology evidence="1">Multi-pass membrane protein</topology>
    </subcellularLocation>
</comment>
<evidence type="ECO:0000256" key="13">
    <source>
        <dbReference type="SAM" id="Phobius"/>
    </source>
</evidence>
<feature type="domain" description="GAIN-B" evidence="15">
    <location>
        <begin position="589"/>
        <end position="751"/>
    </location>
</feature>
<keyword evidence="17" id="KW-1185">Reference proteome</keyword>
<dbReference type="SUPFAM" id="SSF52058">
    <property type="entry name" value="L domain-like"/>
    <property type="match status" value="1"/>
</dbReference>
<dbReference type="Proteomes" id="UP000515154">
    <property type="component" value="Linkage group LG27"/>
</dbReference>
<evidence type="ECO:0000256" key="2">
    <source>
        <dbReference type="ARBA" id="ARBA00007343"/>
    </source>
</evidence>
<dbReference type="InterPro" id="IPR001611">
    <property type="entry name" value="Leu-rich_rpt"/>
</dbReference>
<dbReference type="PROSITE" id="PS51450">
    <property type="entry name" value="LRR"/>
    <property type="match status" value="10"/>
</dbReference>
<keyword evidence="3" id="KW-0433">Leucine-rich repeat</keyword>
<feature type="signal peptide" evidence="14">
    <location>
        <begin position="1"/>
        <end position="26"/>
    </location>
</feature>
<dbReference type="PROSITE" id="PS50261">
    <property type="entry name" value="G_PROTEIN_RECEP_F2_4"/>
    <property type="match status" value="1"/>
</dbReference>
<evidence type="ECO:0000256" key="12">
    <source>
        <dbReference type="ARBA" id="ARBA00023319"/>
    </source>
</evidence>
<dbReference type="GO" id="GO:0004930">
    <property type="term" value="F:G protein-coupled receptor activity"/>
    <property type="evidence" value="ECO:0007669"/>
    <property type="project" value="InterPro"/>
</dbReference>
<organism evidence="17 18">
    <name type="scientific">Octopus sinensis</name>
    <name type="common">East Asian common octopus</name>
    <dbReference type="NCBI Taxonomy" id="2607531"/>
    <lineage>
        <taxon>Eukaryota</taxon>
        <taxon>Metazoa</taxon>
        <taxon>Spiralia</taxon>
        <taxon>Lophotrochozoa</taxon>
        <taxon>Mollusca</taxon>
        <taxon>Cephalopoda</taxon>
        <taxon>Coleoidea</taxon>
        <taxon>Octopodiformes</taxon>
        <taxon>Octopoda</taxon>
        <taxon>Incirrata</taxon>
        <taxon>Octopodidae</taxon>
        <taxon>Octopus</taxon>
    </lineage>
</organism>
<dbReference type="Gene3D" id="2.60.220.50">
    <property type="match status" value="1"/>
</dbReference>
<dbReference type="Gene3D" id="3.80.10.10">
    <property type="entry name" value="Ribonuclease Inhibitor"/>
    <property type="match status" value="2"/>
</dbReference>
<proteinExistence type="inferred from homology"/>
<dbReference type="Pfam" id="PF13855">
    <property type="entry name" value="LRR_8"/>
    <property type="match status" value="3"/>
</dbReference>
<keyword evidence="6" id="KW-0677">Repeat</keyword>
<evidence type="ECO:0000256" key="3">
    <source>
        <dbReference type="ARBA" id="ARBA00022614"/>
    </source>
</evidence>
<keyword evidence="9" id="KW-1015">Disulfide bond</keyword>
<evidence type="ECO:0000256" key="6">
    <source>
        <dbReference type="ARBA" id="ARBA00022737"/>
    </source>
</evidence>
<dbReference type="AlphaFoldDB" id="A0A7E6FQ75"/>
<keyword evidence="11" id="KW-0325">Glycoprotein</keyword>